<dbReference type="Gene3D" id="2.60.40.10">
    <property type="entry name" value="Immunoglobulins"/>
    <property type="match status" value="1"/>
</dbReference>
<evidence type="ECO:0000313" key="8">
    <source>
        <dbReference type="EMBL" id="GAA4724692.1"/>
    </source>
</evidence>
<feature type="domain" description="Heparinase II/III-like C-terminal" evidence="6">
    <location>
        <begin position="333"/>
        <end position="487"/>
    </location>
</feature>
<evidence type="ECO:0000256" key="3">
    <source>
        <dbReference type="ARBA" id="ARBA00022764"/>
    </source>
</evidence>
<dbReference type="InterPro" id="IPR031680">
    <property type="entry name" value="Hepar_II_III_N"/>
</dbReference>
<dbReference type="PANTHER" id="PTHR39210:SF1">
    <property type="entry name" value="HEPARIN-SULFATE LYASE"/>
    <property type="match status" value="1"/>
</dbReference>
<dbReference type="InterPro" id="IPR008929">
    <property type="entry name" value="Chondroitin_lyas"/>
</dbReference>
<evidence type="ECO:0000313" key="9">
    <source>
        <dbReference type="Proteomes" id="UP001499882"/>
    </source>
</evidence>
<dbReference type="RefSeq" id="WP_345524854.1">
    <property type="nucleotide sequence ID" value="NZ_BAABKN010000004.1"/>
</dbReference>
<feature type="signal peptide" evidence="5">
    <location>
        <begin position="1"/>
        <end position="29"/>
    </location>
</feature>
<evidence type="ECO:0000256" key="4">
    <source>
        <dbReference type="ARBA" id="ARBA00023239"/>
    </source>
</evidence>
<organism evidence="8 9">
    <name type="scientific">Nocardioides endophyticus</name>
    <dbReference type="NCBI Taxonomy" id="1353775"/>
    <lineage>
        <taxon>Bacteria</taxon>
        <taxon>Bacillati</taxon>
        <taxon>Actinomycetota</taxon>
        <taxon>Actinomycetes</taxon>
        <taxon>Propionibacteriales</taxon>
        <taxon>Nocardioidaceae</taxon>
        <taxon>Nocardioides</taxon>
    </lineage>
</organism>
<dbReference type="InterPro" id="IPR012480">
    <property type="entry name" value="Hepar_II_III_C"/>
</dbReference>
<reference evidence="9" key="1">
    <citation type="journal article" date="2019" name="Int. J. Syst. Evol. Microbiol.">
        <title>The Global Catalogue of Microorganisms (GCM) 10K type strain sequencing project: providing services to taxonomists for standard genome sequencing and annotation.</title>
        <authorList>
            <consortium name="The Broad Institute Genomics Platform"/>
            <consortium name="The Broad Institute Genome Sequencing Center for Infectious Disease"/>
            <person name="Wu L."/>
            <person name="Ma J."/>
        </authorList>
    </citation>
    <scope>NUCLEOTIDE SEQUENCE [LARGE SCALE GENOMIC DNA]</scope>
    <source>
        <strain evidence="9">JCM 18532</strain>
    </source>
</reference>
<keyword evidence="4" id="KW-0456">Lyase</keyword>
<gene>
    <name evidence="8" type="ORF">GCM10023350_03900</name>
</gene>
<dbReference type="InterPro" id="IPR013783">
    <property type="entry name" value="Ig-like_fold"/>
</dbReference>
<evidence type="ECO:0000256" key="1">
    <source>
        <dbReference type="ARBA" id="ARBA00004418"/>
    </source>
</evidence>
<sequence length="700" mass="76119">MRWGIVALATLLCLALPSVELTASGSATAAAAAPVRSDPQCTGDGFTATSRDQEVADDLMASRMTLANFSAWQLPDDLQWTEDPFSDNNWVFQLNLLHWADPLRRVGLATGNQAMLDRYQSIIHDWVDDNPVEAPRSKFAWYDMADGFRAIALVCLAAALPDEPQWLVDAIETHAEMLSDPDRFASISNHGLYQNLGLLALGCSRAVAPWRDLAVRRATTMLEYAVDEEGVTNEGSVEYQASNHSWYLQLAERLRRCGLPRIQKLDRVDLMPEFLAQATQPDGNLVAWGDSSAIDRGVSIPGTGAEYAMSEGRSGPKPDRTFAVYQRGYAFSRSGWFDTQPASRQSLASIRFGAPKSTAVHGHEDSGALGYYAYGNQVLWQPGLWGGAGGPERRYVLSNQAHNTVDIAGAAYDPTVSTPLVAATTTPAADLVTVDSTALQYASWRRTMVHVKQPEMLVVDDRVNQLVKRPVLQRWHLGADRRVTASSCGRADTSGPGSNSTFLWIGGCPRLSLAVGQTSPLLGWRSPHVNEFVPAPTLVARTSVLQARMTAIIVPRRSGVRPADVQVLWSRLDQKGGAADVRIGRRVHRVTFTGSTSSVRLERSPSTTSATIRKAARIRVGKPLEVLVKVSTATGQTATGRVSVAIGGRKRSARLRHGQVSLRLPQLSAGRYRLRTAYEGSGSVRPSRTAAQTVVVKSGR</sequence>
<name>A0ABP8Y9H3_9ACTN</name>
<dbReference type="Pfam" id="PF07940">
    <property type="entry name" value="Hepar_II_III_C"/>
    <property type="match status" value="1"/>
</dbReference>
<evidence type="ECO:0000256" key="2">
    <source>
        <dbReference type="ARBA" id="ARBA00022729"/>
    </source>
</evidence>
<evidence type="ECO:0000256" key="5">
    <source>
        <dbReference type="SAM" id="SignalP"/>
    </source>
</evidence>
<dbReference type="EMBL" id="BAABKN010000004">
    <property type="protein sequence ID" value="GAA4724692.1"/>
    <property type="molecule type" value="Genomic_DNA"/>
</dbReference>
<dbReference type="Gene3D" id="1.50.10.100">
    <property type="entry name" value="Chondroitin AC/alginate lyase"/>
    <property type="match status" value="1"/>
</dbReference>
<dbReference type="Proteomes" id="UP001499882">
    <property type="component" value="Unassembled WGS sequence"/>
</dbReference>
<keyword evidence="2 5" id="KW-0732">Signal</keyword>
<comment type="subcellular location">
    <subcellularLocation>
        <location evidence="1">Periplasm</location>
    </subcellularLocation>
</comment>
<keyword evidence="9" id="KW-1185">Reference proteome</keyword>
<comment type="caution">
    <text evidence="8">The sequence shown here is derived from an EMBL/GenBank/DDBJ whole genome shotgun (WGS) entry which is preliminary data.</text>
</comment>
<feature type="chain" id="PRO_5046415168" description="Heparin-sulfate lyase N-terminal domain-containing protein" evidence="5">
    <location>
        <begin position="30"/>
        <end position="700"/>
    </location>
</feature>
<evidence type="ECO:0000259" key="7">
    <source>
        <dbReference type="Pfam" id="PF16889"/>
    </source>
</evidence>
<evidence type="ECO:0000259" key="6">
    <source>
        <dbReference type="Pfam" id="PF07940"/>
    </source>
</evidence>
<evidence type="ECO:0008006" key="10">
    <source>
        <dbReference type="Google" id="ProtNLM"/>
    </source>
</evidence>
<accession>A0ABP8Y9H3</accession>
<feature type="domain" description="Heparin-sulfate lyase N-terminal" evidence="7">
    <location>
        <begin position="49"/>
        <end position="291"/>
    </location>
</feature>
<dbReference type="Gene3D" id="2.70.98.70">
    <property type="match status" value="1"/>
</dbReference>
<dbReference type="SUPFAM" id="SSF48230">
    <property type="entry name" value="Chondroitin AC/alginate lyase"/>
    <property type="match status" value="1"/>
</dbReference>
<proteinExistence type="predicted"/>
<keyword evidence="3" id="KW-0574">Periplasm</keyword>
<protein>
    <recommendedName>
        <fullName evidence="10">Heparin-sulfate lyase N-terminal domain-containing protein</fullName>
    </recommendedName>
</protein>
<dbReference type="Pfam" id="PF16889">
    <property type="entry name" value="Hepar_II_III_N"/>
    <property type="match status" value="1"/>
</dbReference>
<dbReference type="PANTHER" id="PTHR39210">
    <property type="entry name" value="HEPARIN-SULFATE LYASE"/>
    <property type="match status" value="1"/>
</dbReference>